<evidence type="ECO:0000256" key="3">
    <source>
        <dbReference type="ARBA" id="ARBA00022692"/>
    </source>
</evidence>
<feature type="transmembrane region" description="Helical" evidence="7">
    <location>
        <begin position="108"/>
        <end position="125"/>
    </location>
</feature>
<feature type="transmembrane region" description="Helical" evidence="7">
    <location>
        <begin position="316"/>
        <end position="338"/>
    </location>
</feature>
<dbReference type="AlphaFoldDB" id="M2QJW5"/>
<feature type="transmembrane region" description="Helical" evidence="7">
    <location>
        <begin position="345"/>
        <end position="367"/>
    </location>
</feature>
<feature type="transmembrane region" description="Helical" evidence="7">
    <location>
        <begin position="137"/>
        <end position="156"/>
    </location>
</feature>
<keyword evidence="2" id="KW-0813">Transport</keyword>
<sequence>MTAELLDADSASGSLESDPLLPRNGQVAPSITPLPKLQLAAIYAIKLTLPVSHTQMMPYLNELVAKLAASEGAETGYYSGLGSAGGVSHLLTIYLWARVSDRVGRIPVIVIGTIGIAVFTVLFGLSQSFATVLLTRFLVGVFSATTGAIHSVVGELTDSTNQSIAFPFYDIVAAVGYVIGPLIGGTFANPAERWPSQFDTPFWNKYPYLLPCLVTVAGTLAALLLAIFILEEVPLIKQPENVPTFEEPGTIGDITDEDIPYDPLSIKQLLSIPAVLAVCFASGALGFAGACFNNGFVLLAYTPISQNGLELSVSQIGQALSAMGAVSIVLKSCMPVLLRRFGTPAVFSFCMQIWPITFASMSILSVLAKQATTAEGRAFEWLGIGTVLFLSRLGCLAFSIIMILTKDHTPGTTSLGTANGLAEFFQSSAGALGPTIISSLFAFSVSKNILGGYLWVVVTVLFSFVGVWLAKRIKKYRDD</sequence>
<feature type="transmembrane region" description="Helical" evidence="7">
    <location>
        <begin position="452"/>
        <end position="470"/>
    </location>
</feature>
<evidence type="ECO:0000256" key="6">
    <source>
        <dbReference type="SAM" id="MobiDB-lite"/>
    </source>
</evidence>
<name>M2QJW5_CERS8</name>
<dbReference type="InterPro" id="IPR011701">
    <property type="entry name" value="MFS"/>
</dbReference>
<keyword evidence="4 7" id="KW-1133">Transmembrane helix</keyword>
<evidence type="ECO:0000256" key="7">
    <source>
        <dbReference type="SAM" id="Phobius"/>
    </source>
</evidence>
<evidence type="ECO:0000259" key="8">
    <source>
        <dbReference type="PROSITE" id="PS50850"/>
    </source>
</evidence>
<dbReference type="InterPro" id="IPR036259">
    <property type="entry name" value="MFS_trans_sf"/>
</dbReference>
<proteinExistence type="predicted"/>
<evidence type="ECO:0000313" key="9">
    <source>
        <dbReference type="EMBL" id="EMD37323.1"/>
    </source>
</evidence>
<dbReference type="PANTHER" id="PTHR23504:SF15">
    <property type="entry name" value="MAJOR FACILITATOR SUPERFAMILY (MFS) PROFILE DOMAIN-CONTAINING PROTEIN"/>
    <property type="match status" value="1"/>
</dbReference>
<dbReference type="Gene3D" id="1.20.1250.20">
    <property type="entry name" value="MFS general substrate transporter like domains"/>
    <property type="match status" value="1"/>
</dbReference>
<feature type="transmembrane region" description="Helical" evidence="7">
    <location>
        <begin position="379"/>
        <end position="404"/>
    </location>
</feature>
<dbReference type="SUPFAM" id="SSF103473">
    <property type="entry name" value="MFS general substrate transporter"/>
    <property type="match status" value="1"/>
</dbReference>
<feature type="transmembrane region" description="Helical" evidence="7">
    <location>
        <begin position="77"/>
        <end position="96"/>
    </location>
</feature>
<comment type="subcellular location">
    <subcellularLocation>
        <location evidence="1">Membrane</location>
        <topology evidence="1">Multi-pass membrane protein</topology>
    </subcellularLocation>
</comment>
<feature type="region of interest" description="Disordered" evidence="6">
    <location>
        <begin position="1"/>
        <end position="21"/>
    </location>
</feature>
<dbReference type="PANTHER" id="PTHR23504">
    <property type="entry name" value="MAJOR FACILITATOR SUPERFAMILY DOMAIN-CONTAINING PROTEIN 10"/>
    <property type="match status" value="1"/>
</dbReference>
<evidence type="ECO:0000256" key="5">
    <source>
        <dbReference type="ARBA" id="ARBA00023136"/>
    </source>
</evidence>
<gene>
    <name evidence="9" type="ORF">CERSUDRAFT_50458</name>
</gene>
<accession>M2QJW5</accession>
<keyword evidence="3 7" id="KW-0812">Transmembrane</keyword>
<evidence type="ECO:0000256" key="1">
    <source>
        <dbReference type="ARBA" id="ARBA00004141"/>
    </source>
</evidence>
<keyword evidence="5 7" id="KW-0472">Membrane</keyword>
<dbReference type="EMBL" id="KB445796">
    <property type="protein sequence ID" value="EMD37323.1"/>
    <property type="molecule type" value="Genomic_DNA"/>
</dbReference>
<dbReference type="OrthoDB" id="419616at2759"/>
<dbReference type="GO" id="GO:0022857">
    <property type="term" value="F:transmembrane transporter activity"/>
    <property type="evidence" value="ECO:0007669"/>
    <property type="project" value="InterPro"/>
</dbReference>
<keyword evidence="10" id="KW-1185">Reference proteome</keyword>
<dbReference type="PROSITE" id="PS50850">
    <property type="entry name" value="MFS"/>
    <property type="match status" value="1"/>
</dbReference>
<dbReference type="Pfam" id="PF07690">
    <property type="entry name" value="MFS_1"/>
    <property type="match status" value="1"/>
</dbReference>
<dbReference type="InterPro" id="IPR020846">
    <property type="entry name" value="MFS_dom"/>
</dbReference>
<dbReference type="GO" id="GO:0016020">
    <property type="term" value="C:membrane"/>
    <property type="evidence" value="ECO:0007669"/>
    <property type="project" value="UniProtKB-SubCell"/>
</dbReference>
<feature type="transmembrane region" description="Helical" evidence="7">
    <location>
        <begin position="168"/>
        <end position="188"/>
    </location>
</feature>
<protein>
    <recommendedName>
        <fullName evidence="8">Major facilitator superfamily (MFS) profile domain-containing protein</fullName>
    </recommendedName>
</protein>
<feature type="transmembrane region" description="Helical" evidence="7">
    <location>
        <begin position="274"/>
        <end position="296"/>
    </location>
</feature>
<reference evidence="9 10" key="1">
    <citation type="journal article" date="2012" name="Proc. Natl. Acad. Sci. U.S.A.">
        <title>Comparative genomics of Ceriporiopsis subvermispora and Phanerochaete chrysosporium provide insight into selective ligninolysis.</title>
        <authorList>
            <person name="Fernandez-Fueyo E."/>
            <person name="Ruiz-Duenas F.J."/>
            <person name="Ferreira P."/>
            <person name="Floudas D."/>
            <person name="Hibbett D.S."/>
            <person name="Canessa P."/>
            <person name="Larrondo L.F."/>
            <person name="James T.Y."/>
            <person name="Seelenfreund D."/>
            <person name="Lobos S."/>
            <person name="Polanco R."/>
            <person name="Tello M."/>
            <person name="Honda Y."/>
            <person name="Watanabe T."/>
            <person name="Watanabe T."/>
            <person name="Ryu J.S."/>
            <person name="Kubicek C.P."/>
            <person name="Schmoll M."/>
            <person name="Gaskell J."/>
            <person name="Hammel K.E."/>
            <person name="St John F.J."/>
            <person name="Vanden Wymelenberg A."/>
            <person name="Sabat G."/>
            <person name="Splinter BonDurant S."/>
            <person name="Syed K."/>
            <person name="Yadav J.S."/>
            <person name="Doddapaneni H."/>
            <person name="Subramanian V."/>
            <person name="Lavin J.L."/>
            <person name="Oguiza J.A."/>
            <person name="Perez G."/>
            <person name="Pisabarro A.G."/>
            <person name="Ramirez L."/>
            <person name="Santoyo F."/>
            <person name="Master E."/>
            <person name="Coutinho P.M."/>
            <person name="Henrissat B."/>
            <person name="Lombard V."/>
            <person name="Magnuson J.K."/>
            <person name="Kuees U."/>
            <person name="Hori C."/>
            <person name="Igarashi K."/>
            <person name="Samejima M."/>
            <person name="Held B.W."/>
            <person name="Barry K.W."/>
            <person name="LaButti K.M."/>
            <person name="Lapidus A."/>
            <person name="Lindquist E.A."/>
            <person name="Lucas S.M."/>
            <person name="Riley R."/>
            <person name="Salamov A.A."/>
            <person name="Hoffmeister D."/>
            <person name="Schwenk D."/>
            <person name="Hadar Y."/>
            <person name="Yarden O."/>
            <person name="de Vries R.P."/>
            <person name="Wiebenga A."/>
            <person name="Stenlid J."/>
            <person name="Eastwood D."/>
            <person name="Grigoriev I.V."/>
            <person name="Berka R.M."/>
            <person name="Blanchette R.A."/>
            <person name="Kersten P."/>
            <person name="Martinez A.T."/>
            <person name="Vicuna R."/>
            <person name="Cullen D."/>
        </authorList>
    </citation>
    <scope>NUCLEOTIDE SEQUENCE [LARGE SCALE GENOMIC DNA]</scope>
    <source>
        <strain evidence="9 10">B</strain>
    </source>
</reference>
<feature type="transmembrane region" description="Helical" evidence="7">
    <location>
        <begin position="208"/>
        <end position="230"/>
    </location>
</feature>
<dbReference type="HOGENOM" id="CLU_001265_54_6_1"/>
<organism evidence="9 10">
    <name type="scientific">Ceriporiopsis subvermispora (strain B)</name>
    <name type="common">White-rot fungus</name>
    <name type="synonym">Gelatoporia subvermispora</name>
    <dbReference type="NCBI Taxonomy" id="914234"/>
    <lineage>
        <taxon>Eukaryota</taxon>
        <taxon>Fungi</taxon>
        <taxon>Dikarya</taxon>
        <taxon>Basidiomycota</taxon>
        <taxon>Agaricomycotina</taxon>
        <taxon>Agaricomycetes</taxon>
        <taxon>Polyporales</taxon>
        <taxon>Gelatoporiaceae</taxon>
        <taxon>Gelatoporia</taxon>
    </lineage>
</organism>
<evidence type="ECO:0000256" key="2">
    <source>
        <dbReference type="ARBA" id="ARBA00022448"/>
    </source>
</evidence>
<evidence type="ECO:0000256" key="4">
    <source>
        <dbReference type="ARBA" id="ARBA00022989"/>
    </source>
</evidence>
<evidence type="ECO:0000313" key="10">
    <source>
        <dbReference type="Proteomes" id="UP000016930"/>
    </source>
</evidence>
<dbReference type="Proteomes" id="UP000016930">
    <property type="component" value="Unassembled WGS sequence"/>
</dbReference>
<feature type="domain" description="Major facilitator superfamily (MFS) profile" evidence="8">
    <location>
        <begin position="39"/>
        <end position="475"/>
    </location>
</feature>